<dbReference type="EMBL" id="KB446536">
    <property type="protein sequence ID" value="EME47960.1"/>
    <property type="molecule type" value="Genomic_DNA"/>
</dbReference>
<proteinExistence type="predicted"/>
<accession>N1PZY7</accession>
<name>N1PZY7_DOTSN</name>
<sequence length="60" mass="6928">MALKMHTTVLLAYEKASQAIAGCTATAEKIYKDTVEFFDALERPRRSGRFEKFLRYARLL</sequence>
<gene>
    <name evidence="1" type="ORF">DOTSEDRAFT_42258</name>
</gene>
<dbReference type="HOGENOM" id="CLU_2941683_0_0_1"/>
<reference evidence="2" key="1">
    <citation type="journal article" date="2012" name="PLoS Genet.">
        <title>The genomes of the fungal plant pathogens Cladosporium fulvum and Dothistroma septosporum reveal adaptation to different hosts and lifestyles but also signatures of common ancestry.</title>
        <authorList>
            <person name="de Wit P.J.G.M."/>
            <person name="van der Burgt A."/>
            <person name="Oekmen B."/>
            <person name="Stergiopoulos I."/>
            <person name="Abd-Elsalam K.A."/>
            <person name="Aerts A.L."/>
            <person name="Bahkali A.H."/>
            <person name="Beenen H.G."/>
            <person name="Chettri P."/>
            <person name="Cox M.P."/>
            <person name="Datema E."/>
            <person name="de Vries R.P."/>
            <person name="Dhillon B."/>
            <person name="Ganley A.R."/>
            <person name="Griffiths S.A."/>
            <person name="Guo Y."/>
            <person name="Hamelin R.C."/>
            <person name="Henrissat B."/>
            <person name="Kabir M.S."/>
            <person name="Jashni M.K."/>
            <person name="Kema G."/>
            <person name="Klaubauf S."/>
            <person name="Lapidus A."/>
            <person name="Levasseur A."/>
            <person name="Lindquist E."/>
            <person name="Mehrabi R."/>
            <person name="Ohm R.A."/>
            <person name="Owen T.J."/>
            <person name="Salamov A."/>
            <person name="Schwelm A."/>
            <person name="Schijlen E."/>
            <person name="Sun H."/>
            <person name="van den Burg H.A."/>
            <person name="van Ham R.C.H.J."/>
            <person name="Zhang S."/>
            <person name="Goodwin S.B."/>
            <person name="Grigoriev I.V."/>
            <person name="Collemare J."/>
            <person name="Bradshaw R.E."/>
        </authorList>
    </citation>
    <scope>NUCLEOTIDE SEQUENCE [LARGE SCALE GENOMIC DNA]</scope>
    <source>
        <strain evidence="2">NZE10 / CBS 128990</strain>
    </source>
</reference>
<evidence type="ECO:0000313" key="2">
    <source>
        <dbReference type="Proteomes" id="UP000016933"/>
    </source>
</evidence>
<reference evidence="1 2" key="2">
    <citation type="journal article" date="2012" name="PLoS Pathog.">
        <title>Diverse lifestyles and strategies of plant pathogenesis encoded in the genomes of eighteen Dothideomycetes fungi.</title>
        <authorList>
            <person name="Ohm R.A."/>
            <person name="Feau N."/>
            <person name="Henrissat B."/>
            <person name="Schoch C.L."/>
            <person name="Horwitz B.A."/>
            <person name="Barry K.W."/>
            <person name="Condon B.J."/>
            <person name="Copeland A.C."/>
            <person name="Dhillon B."/>
            <person name="Glaser F."/>
            <person name="Hesse C.N."/>
            <person name="Kosti I."/>
            <person name="LaButti K."/>
            <person name="Lindquist E.A."/>
            <person name="Lucas S."/>
            <person name="Salamov A.A."/>
            <person name="Bradshaw R.E."/>
            <person name="Ciuffetti L."/>
            <person name="Hamelin R.C."/>
            <person name="Kema G.H.J."/>
            <person name="Lawrence C."/>
            <person name="Scott J.A."/>
            <person name="Spatafora J.W."/>
            <person name="Turgeon B.G."/>
            <person name="de Wit P.J.G.M."/>
            <person name="Zhong S."/>
            <person name="Goodwin S.B."/>
            <person name="Grigoriev I.V."/>
        </authorList>
    </citation>
    <scope>NUCLEOTIDE SEQUENCE [LARGE SCALE GENOMIC DNA]</scope>
    <source>
        <strain evidence="2">NZE10 / CBS 128990</strain>
    </source>
</reference>
<protein>
    <submittedName>
        <fullName evidence="1">Uncharacterized protein</fullName>
    </submittedName>
</protein>
<evidence type="ECO:0000313" key="1">
    <source>
        <dbReference type="EMBL" id="EME47960.1"/>
    </source>
</evidence>
<organism evidence="1 2">
    <name type="scientific">Dothistroma septosporum (strain NZE10 / CBS 128990)</name>
    <name type="common">Red band needle blight fungus</name>
    <name type="synonym">Mycosphaerella pini</name>
    <dbReference type="NCBI Taxonomy" id="675120"/>
    <lineage>
        <taxon>Eukaryota</taxon>
        <taxon>Fungi</taxon>
        <taxon>Dikarya</taxon>
        <taxon>Ascomycota</taxon>
        <taxon>Pezizomycotina</taxon>
        <taxon>Dothideomycetes</taxon>
        <taxon>Dothideomycetidae</taxon>
        <taxon>Mycosphaerellales</taxon>
        <taxon>Mycosphaerellaceae</taxon>
        <taxon>Dothistroma</taxon>
    </lineage>
</organism>
<dbReference type="AlphaFoldDB" id="N1PZY7"/>
<dbReference type="Proteomes" id="UP000016933">
    <property type="component" value="Unassembled WGS sequence"/>
</dbReference>
<keyword evidence="2" id="KW-1185">Reference proteome</keyword>